<evidence type="ECO:0000313" key="2">
    <source>
        <dbReference type="EMBL" id="VEL21827.1"/>
    </source>
</evidence>
<protein>
    <recommendedName>
        <fullName evidence="1">RNA helicase aquarius beta-barrel domain-containing protein</fullName>
    </recommendedName>
</protein>
<evidence type="ECO:0000259" key="1">
    <source>
        <dbReference type="Pfam" id="PF21143"/>
    </source>
</evidence>
<evidence type="ECO:0000313" key="3">
    <source>
        <dbReference type="Proteomes" id="UP000784294"/>
    </source>
</evidence>
<dbReference type="OrthoDB" id="1879at2759"/>
<keyword evidence="3" id="KW-1185">Reference proteome</keyword>
<dbReference type="Pfam" id="PF21143">
    <property type="entry name" value="Aquarius_N_2nd"/>
    <property type="match status" value="1"/>
</dbReference>
<accession>A0A3S5BWL6</accession>
<dbReference type="EMBL" id="CAAALY010053298">
    <property type="protein sequence ID" value="VEL21827.1"/>
    <property type="molecule type" value="Genomic_DNA"/>
</dbReference>
<dbReference type="InterPro" id="IPR048966">
    <property type="entry name" value="Aquarius_b-barrel"/>
</dbReference>
<dbReference type="AlphaFoldDB" id="A0A3S5BWL6"/>
<gene>
    <name evidence="2" type="ORF">PXEA_LOCUS15267</name>
</gene>
<comment type="caution">
    <text evidence="2">The sequence shown here is derived from an EMBL/GenBank/DDBJ whole genome shotgun (WGS) entry which is preliminary data.</text>
</comment>
<dbReference type="Proteomes" id="UP000784294">
    <property type="component" value="Unassembled WGS sequence"/>
</dbReference>
<organism evidence="2 3">
    <name type="scientific">Protopolystoma xenopodis</name>
    <dbReference type="NCBI Taxonomy" id="117903"/>
    <lineage>
        <taxon>Eukaryota</taxon>
        <taxon>Metazoa</taxon>
        <taxon>Spiralia</taxon>
        <taxon>Lophotrochozoa</taxon>
        <taxon>Platyhelminthes</taxon>
        <taxon>Monogenea</taxon>
        <taxon>Polyopisthocotylea</taxon>
        <taxon>Polystomatidea</taxon>
        <taxon>Polystomatidae</taxon>
        <taxon>Protopolystoma</taxon>
    </lineage>
</organism>
<sequence>MNQTVFDGWSRMALPLQSFVIVEVAKPALGTGHPARVRADIRVALTGLREEVRREWEGLRRHDPVFLVTVRPTQQQGWR</sequence>
<name>A0A3S5BWL6_9PLAT</name>
<feature type="domain" description="RNA helicase aquarius beta-barrel" evidence="1">
    <location>
        <begin position="2"/>
        <end position="75"/>
    </location>
</feature>
<reference evidence="2" key="1">
    <citation type="submission" date="2018-11" db="EMBL/GenBank/DDBJ databases">
        <authorList>
            <consortium name="Pathogen Informatics"/>
        </authorList>
    </citation>
    <scope>NUCLEOTIDE SEQUENCE</scope>
</reference>
<proteinExistence type="predicted"/>